<feature type="transmembrane region" description="Helical" evidence="1">
    <location>
        <begin position="456"/>
        <end position="474"/>
    </location>
</feature>
<feature type="transmembrane region" description="Helical" evidence="1">
    <location>
        <begin position="38"/>
        <end position="61"/>
    </location>
</feature>
<evidence type="ECO:0000256" key="1">
    <source>
        <dbReference type="SAM" id="Phobius"/>
    </source>
</evidence>
<keyword evidence="1" id="KW-0472">Membrane</keyword>
<feature type="transmembrane region" description="Helical" evidence="1">
    <location>
        <begin position="242"/>
        <end position="261"/>
    </location>
</feature>
<feature type="transmembrane region" description="Helical" evidence="1">
    <location>
        <begin position="195"/>
        <end position="221"/>
    </location>
</feature>
<feature type="transmembrane region" description="Helical" evidence="1">
    <location>
        <begin position="399"/>
        <end position="419"/>
    </location>
</feature>
<feature type="transmembrane region" description="Helical" evidence="1">
    <location>
        <begin position="370"/>
        <end position="392"/>
    </location>
</feature>
<reference evidence="2 3" key="1">
    <citation type="submission" date="2019-06" db="EMBL/GenBank/DDBJ databases">
        <title>Sequencing the genomes of 1000 actinobacteria strains.</title>
        <authorList>
            <person name="Klenk H.-P."/>
        </authorList>
    </citation>
    <scope>NUCLEOTIDE SEQUENCE [LARGE SCALE GENOMIC DNA]</scope>
    <source>
        <strain evidence="2 3">DSM 8251</strain>
    </source>
</reference>
<feature type="transmembrane region" description="Helical" evidence="1">
    <location>
        <begin position="546"/>
        <end position="567"/>
    </location>
</feature>
<dbReference type="AlphaFoldDB" id="A0A542ZQ95"/>
<keyword evidence="1" id="KW-1133">Transmembrane helix</keyword>
<feature type="transmembrane region" description="Helical" evidence="1">
    <location>
        <begin position="76"/>
        <end position="93"/>
    </location>
</feature>
<accession>A0A542ZQ95</accession>
<evidence type="ECO:0000313" key="3">
    <source>
        <dbReference type="Proteomes" id="UP000316196"/>
    </source>
</evidence>
<feature type="transmembrane region" description="Helical" evidence="1">
    <location>
        <begin position="105"/>
        <end position="125"/>
    </location>
</feature>
<feature type="transmembrane region" description="Helical" evidence="1">
    <location>
        <begin position="486"/>
        <end position="505"/>
    </location>
</feature>
<comment type="caution">
    <text evidence="2">The sequence shown here is derived from an EMBL/GenBank/DDBJ whole genome shotgun (WGS) entry which is preliminary data.</text>
</comment>
<evidence type="ECO:0000313" key="2">
    <source>
        <dbReference type="EMBL" id="TQL62514.1"/>
    </source>
</evidence>
<name>A0A542ZQ95_9ACTN</name>
<feature type="transmembrane region" description="Helical" evidence="1">
    <location>
        <begin position="161"/>
        <end position="183"/>
    </location>
</feature>
<feature type="transmembrane region" description="Helical" evidence="1">
    <location>
        <begin position="131"/>
        <end position="154"/>
    </location>
</feature>
<organism evidence="2 3">
    <name type="scientific">Propioniferax innocua</name>
    <dbReference type="NCBI Taxonomy" id="1753"/>
    <lineage>
        <taxon>Bacteria</taxon>
        <taxon>Bacillati</taxon>
        <taxon>Actinomycetota</taxon>
        <taxon>Actinomycetes</taxon>
        <taxon>Propionibacteriales</taxon>
        <taxon>Propionibacteriaceae</taxon>
        <taxon>Propioniferax</taxon>
    </lineage>
</organism>
<keyword evidence="3" id="KW-1185">Reference proteome</keyword>
<dbReference type="Proteomes" id="UP000316196">
    <property type="component" value="Unassembled WGS sequence"/>
</dbReference>
<sequence length="598" mass="63406">MTVKQTTGQHGLRQAVTLALRGAFVDPVRTGRPRIEGLPMVVGVSSAAALTLIVLTLLWRLLSPILPDPVTSVGDATSQIVAILIVFIGGHLASHGLRWRWRIPLWGFLAVLHLVAAIALVFGLIDASAGAVVTLLVLGLVGNVLLLIGTVLGVRRPGSPWSVTLVLVALALNLAPALFTSFTTTNPGVRESAPMLFMLLILLPALALALAGSVSLASLSVNISQWSTLGFRDVRRPRSTRIAWMATALIGLVGGGLAWWLEGLEVQAAASNGAVLMAGLVFAWLALKLASRRTPQRHAHPSDLAEHLAEIAMPLGVLLGIVGVVVPGIASLVWMYQEGIFADQLQAVQETGTYTVHDLSESDLAQIPSVVTAANIAHIVAGIVITAVMLIAARRGRMVTTAMLGPVAICFVAAGVIGTHERWELSQTVLATLLGVVVAAAVLATRNRLDERGWTLALMAQSLCALWPWYPMLLEPLGILSDGQGLVVLIVGLLWFLITEAEYVNATGDPATRGSRLMLFCAHTGTLVLFAFLVDDTLGASYWETFDISLLTVAIPLAVIALLGLLARRHIDPDPRIAAAEARSDGSTVTPQELPHDR</sequence>
<protein>
    <submittedName>
        <fullName evidence="2">Uncharacterized protein</fullName>
    </submittedName>
</protein>
<feature type="transmembrane region" description="Helical" evidence="1">
    <location>
        <begin position="311"/>
        <end position="336"/>
    </location>
</feature>
<dbReference type="EMBL" id="VFOR01000001">
    <property type="protein sequence ID" value="TQL62514.1"/>
    <property type="molecule type" value="Genomic_DNA"/>
</dbReference>
<proteinExistence type="predicted"/>
<feature type="transmembrane region" description="Helical" evidence="1">
    <location>
        <begin position="273"/>
        <end position="290"/>
    </location>
</feature>
<gene>
    <name evidence="2" type="ORF">FB460_0292</name>
</gene>
<feature type="transmembrane region" description="Helical" evidence="1">
    <location>
        <begin position="425"/>
        <end position="444"/>
    </location>
</feature>
<keyword evidence="1" id="KW-0812">Transmembrane</keyword>
<feature type="transmembrane region" description="Helical" evidence="1">
    <location>
        <begin position="517"/>
        <end position="534"/>
    </location>
</feature>